<gene>
    <name evidence="2" type="ORF">SAMN06296008_105126</name>
</gene>
<dbReference type="Proteomes" id="UP000192708">
    <property type="component" value="Unassembled WGS sequence"/>
</dbReference>
<name>A0A1W1ZGP0_9BURK</name>
<evidence type="ECO:0000313" key="3">
    <source>
        <dbReference type="Proteomes" id="UP000192708"/>
    </source>
</evidence>
<dbReference type="InterPro" id="IPR002539">
    <property type="entry name" value="MaoC-like_dom"/>
</dbReference>
<organism evidence="2 3">
    <name type="scientific">Polynucleobacter kasalickyi</name>
    <dbReference type="NCBI Taxonomy" id="1938817"/>
    <lineage>
        <taxon>Bacteria</taxon>
        <taxon>Pseudomonadati</taxon>
        <taxon>Pseudomonadota</taxon>
        <taxon>Betaproteobacteria</taxon>
        <taxon>Burkholderiales</taxon>
        <taxon>Burkholderiaceae</taxon>
        <taxon>Polynucleobacter</taxon>
    </lineage>
</organism>
<dbReference type="InterPro" id="IPR052342">
    <property type="entry name" value="MCH/BMMD"/>
</dbReference>
<dbReference type="AlphaFoldDB" id="A0A1W1ZGP0"/>
<dbReference type="SUPFAM" id="SSF54637">
    <property type="entry name" value="Thioesterase/thiol ester dehydrase-isomerase"/>
    <property type="match status" value="1"/>
</dbReference>
<dbReference type="PANTHER" id="PTHR43664">
    <property type="entry name" value="MONOAMINE OXIDASE-RELATED"/>
    <property type="match status" value="1"/>
</dbReference>
<dbReference type="Pfam" id="PF01575">
    <property type="entry name" value="MaoC_dehydratas"/>
    <property type="match status" value="1"/>
</dbReference>
<feature type="domain" description="MaoC-like" evidence="1">
    <location>
        <begin position="7"/>
        <end position="106"/>
    </location>
</feature>
<dbReference type="PANTHER" id="PTHR43664:SF1">
    <property type="entry name" value="BETA-METHYLMALYL-COA DEHYDRATASE"/>
    <property type="match status" value="1"/>
</dbReference>
<dbReference type="CDD" id="cd03454">
    <property type="entry name" value="YdeM"/>
    <property type="match status" value="1"/>
</dbReference>
<accession>A0A1W1ZGP0</accession>
<dbReference type="OrthoDB" id="5298629at2"/>
<evidence type="ECO:0000313" key="2">
    <source>
        <dbReference type="EMBL" id="SMC47680.1"/>
    </source>
</evidence>
<dbReference type="RefSeq" id="WP_084283283.1">
    <property type="nucleotide sequence ID" value="NZ_FWXJ01000005.1"/>
</dbReference>
<reference evidence="2 3" key="1">
    <citation type="submission" date="2017-04" db="EMBL/GenBank/DDBJ databases">
        <authorList>
            <person name="Afonso C.L."/>
            <person name="Miller P.J."/>
            <person name="Scott M.A."/>
            <person name="Spackman E."/>
            <person name="Goraichik I."/>
            <person name="Dimitrov K.M."/>
            <person name="Suarez D.L."/>
            <person name="Swayne D.E."/>
        </authorList>
    </citation>
    <scope>NUCLEOTIDE SEQUENCE [LARGE SCALE GENOMIC DNA]</scope>
    <source>
        <strain evidence="2 3">VK13</strain>
    </source>
</reference>
<keyword evidence="3" id="KW-1185">Reference proteome</keyword>
<dbReference type="STRING" id="1938817.SAMN06296008_105126"/>
<dbReference type="Gene3D" id="3.10.129.10">
    <property type="entry name" value="Hotdog Thioesterase"/>
    <property type="match status" value="1"/>
</dbReference>
<protein>
    <submittedName>
        <fullName evidence="2">Acyl dehydratase</fullName>
    </submittedName>
</protein>
<evidence type="ECO:0000259" key="1">
    <source>
        <dbReference type="Pfam" id="PF01575"/>
    </source>
</evidence>
<proteinExistence type="predicted"/>
<dbReference type="EMBL" id="FWXJ01000005">
    <property type="protein sequence ID" value="SMC47680.1"/>
    <property type="molecule type" value="Genomic_DNA"/>
</dbReference>
<dbReference type="InterPro" id="IPR029069">
    <property type="entry name" value="HotDog_dom_sf"/>
</dbReference>
<sequence length="152" mass="17322">MKFADFHKDQVLRTRSYLITEEEIIQFAKAYDPQWFHTNIAAANEGPYQGLIASGWMTCGIAMRLVANEILEGSESNGSPGLAYLRWPAPVRPGDELFVQTTVIDHRFSNSKPHIGILKWRWQVFTQLNIEVLDLEATSFFDTSMKTIPSNE</sequence>